<dbReference type="Gene3D" id="2.60.40.1730">
    <property type="entry name" value="tricorn interacting facor f3 domain"/>
    <property type="match status" value="1"/>
</dbReference>
<feature type="domain" description="Transcription initiation factor TFIID subunit 2 TPR repeats" evidence="11">
    <location>
        <begin position="680"/>
        <end position="1041"/>
    </location>
</feature>
<evidence type="ECO:0000256" key="8">
    <source>
        <dbReference type="SAM" id="MobiDB-lite"/>
    </source>
</evidence>
<accession>A0A238BSE0</accession>
<dbReference type="InterPro" id="IPR016024">
    <property type="entry name" value="ARM-type_fold"/>
</dbReference>
<dbReference type="Pfam" id="PF25316">
    <property type="entry name" value="TAF2_3rd"/>
    <property type="match status" value="1"/>
</dbReference>
<dbReference type="Pfam" id="PF25577">
    <property type="entry name" value="TPR_TAF2_C"/>
    <property type="match status" value="1"/>
</dbReference>
<dbReference type="GO" id="GO:0016251">
    <property type="term" value="F:RNA polymerase II general transcription initiation factor activity"/>
    <property type="evidence" value="ECO:0007669"/>
    <property type="project" value="TreeGrafter"/>
</dbReference>
<dbReference type="GO" id="GO:0008237">
    <property type="term" value="F:metallopeptidase activity"/>
    <property type="evidence" value="ECO:0007669"/>
    <property type="project" value="InterPro"/>
</dbReference>
<evidence type="ECO:0000259" key="10">
    <source>
        <dbReference type="Pfam" id="PF25316"/>
    </source>
</evidence>
<organism evidence="12 13">
    <name type="scientific">Onchocerca flexuosa</name>
    <dbReference type="NCBI Taxonomy" id="387005"/>
    <lineage>
        <taxon>Eukaryota</taxon>
        <taxon>Metazoa</taxon>
        <taxon>Ecdysozoa</taxon>
        <taxon>Nematoda</taxon>
        <taxon>Chromadorea</taxon>
        <taxon>Rhabditida</taxon>
        <taxon>Spirurina</taxon>
        <taxon>Spiruromorpha</taxon>
        <taxon>Filarioidea</taxon>
        <taxon>Onchocercidae</taxon>
        <taxon>Onchocerca</taxon>
    </lineage>
</organism>
<feature type="domain" description="Peptidase M1 membrane alanine aminopeptidase" evidence="9">
    <location>
        <begin position="310"/>
        <end position="554"/>
    </location>
</feature>
<dbReference type="InterPro" id="IPR042097">
    <property type="entry name" value="Aminopeptidase_N-like_N_sf"/>
</dbReference>
<evidence type="ECO:0000313" key="13">
    <source>
        <dbReference type="Proteomes" id="UP000242913"/>
    </source>
</evidence>
<dbReference type="AlphaFoldDB" id="A0A238BSE0"/>
<evidence type="ECO:0000256" key="4">
    <source>
        <dbReference type="ARBA" id="ARBA00023015"/>
    </source>
</evidence>
<dbReference type="GO" id="GO:0008270">
    <property type="term" value="F:zinc ion binding"/>
    <property type="evidence" value="ECO:0007669"/>
    <property type="project" value="InterPro"/>
</dbReference>
<keyword evidence="6" id="KW-0539">Nucleus</keyword>
<evidence type="ECO:0000256" key="6">
    <source>
        <dbReference type="ARBA" id="ARBA00023242"/>
    </source>
</evidence>
<evidence type="ECO:0000256" key="1">
    <source>
        <dbReference type="ARBA" id="ARBA00004123"/>
    </source>
</evidence>
<dbReference type="Gene3D" id="1.10.390.10">
    <property type="entry name" value="Neutral Protease Domain 2"/>
    <property type="match status" value="1"/>
</dbReference>
<dbReference type="InterPro" id="IPR037813">
    <property type="entry name" value="TAF2"/>
</dbReference>
<dbReference type="SUPFAM" id="SSF55486">
    <property type="entry name" value="Metalloproteases ('zincins'), catalytic domain"/>
    <property type="match status" value="1"/>
</dbReference>
<dbReference type="PANTHER" id="PTHR15137">
    <property type="entry name" value="TRANSCRIPTION INITIATION FACTOR TFIID"/>
    <property type="match status" value="1"/>
</dbReference>
<evidence type="ECO:0000256" key="3">
    <source>
        <dbReference type="ARBA" id="ARBA00017363"/>
    </source>
</evidence>
<feature type="domain" description="Transcription initiation factor TFIID subunit 2 Ig-like" evidence="10">
    <location>
        <begin position="559"/>
        <end position="678"/>
    </location>
</feature>
<dbReference type="InterPro" id="IPR014782">
    <property type="entry name" value="Peptidase_M1_dom"/>
</dbReference>
<dbReference type="PANTHER" id="PTHR15137:SF9">
    <property type="entry name" value="TRANSCRIPTION INITIATION FACTOR TFIID SUBUNIT 2"/>
    <property type="match status" value="1"/>
</dbReference>
<sequence length="1097" mass="125882">MNDSKMEVDISSISDILDSAVPRISEETLSAVRRESPQDASSFHNCNFRVLSQFVSITDVNFKNRSFSVFTELSLAPLHPELRQICLNVGPDVLLPNEFPEGVTGRVTVNDEDVEYIRKDPLKILGHKAEQNLHRLSHDMYDELEDCEGELLIDVPESCYVLMDEQKVIKIGIDVKVVNPRHGIHFVCSFSDDGTLENGAHMYTYRSSTLSSTRHWLPCMDTPDQLCLWRIEATVGLMFTVVTSGELFDTEYTADLQEKIYHYQLLVPTSAINIGLAIGCFTPIVHPDMPEITSFALPSLDPLVKHTTATVDRVFEYFEELLSCRFPFSSYKQVFVYQIPDEVTAYTGLSILSLTLLYHKKILDVVQMTRQWLAYAVAQQFFGCFVTSTCWLDIWLVSSLARSITSMFVERFFGFSENLYQINKILNCVSDYETRWGMIVLRPSNTTYKVSFLNMFFIFQQYLHFDPRNPYTCSPLYADALFKKGHLVMRMLNQRLGKEPFLQVIQKILSVAMQASQLQKQPAHWQHMTVSTESFFRTVSSVTGQELPTFLEQWIHNGGHAKFWVQYAFNRKRNMIELEVKQEPSTNRGRQSYVGPLIVVVQELDGSFTHTVQIDSNHSKHDLQCHSKGRRQKKKKIPLSTGEELEIDLANMDPDSPVLWIRIDPDLLLLRKVSIQQPVYQWEYMLKYERDVLAQIQALDILQRFPSPHARAILIETIETEVFFYRQVLVRCRAAYILAEVVNKLPETWLGPPALMILFKKFFGCKSAPHIPKPNNFVATSANLQLYFLMHAIPQALARLRSSSNEALSEVHHFLIGLIKYNDNTVNRYSDDHYRASLINALAATLVPAENRDITNISPLSLSAGMKELLSEFTLALNMDTLKPSFGRIIGITALQAIYHMQRTFHIPLDPKVFWSFAQPNIYVSMRLAALTFLIDMVYRFKSPSFVHEVVNKLIDLCINDYEPVVRYYIASQLSLKPPLCIILGAEGDAAWKSLSRDVAIKLWAQINDTKTEPRLRGYYIDFWFTIYGNNVPMILKPSEQILEEKPISRNIQITNIRNGTDDLLNSWSWHGTIIDTDEPDSPTEKLTNEMNDDTLQ</sequence>
<dbReference type="OrthoDB" id="308861at2759"/>
<protein>
    <recommendedName>
        <fullName evidence="3">Transcription initiation factor TFIID subunit 2</fullName>
    </recommendedName>
    <alternativeName>
        <fullName evidence="7">Transcription initiation factor TFIID 150 kDa subunit</fullName>
    </alternativeName>
</protein>
<evidence type="ECO:0000256" key="7">
    <source>
        <dbReference type="ARBA" id="ARBA00033345"/>
    </source>
</evidence>
<gene>
    <name evidence="12" type="ORF">X798_04772</name>
</gene>
<dbReference type="CDD" id="cd09839">
    <property type="entry name" value="M1_like_TAF2"/>
    <property type="match status" value="1"/>
</dbReference>
<proteinExistence type="inferred from homology"/>
<comment type="subcellular location">
    <subcellularLocation>
        <location evidence="1">Nucleus</location>
    </subcellularLocation>
</comment>
<comment type="similarity">
    <text evidence="2">Belongs to the TAF2 family.</text>
</comment>
<dbReference type="EMBL" id="KZ270012">
    <property type="protein sequence ID" value="OZC08213.1"/>
    <property type="molecule type" value="Genomic_DNA"/>
</dbReference>
<evidence type="ECO:0000313" key="12">
    <source>
        <dbReference type="EMBL" id="OZC08213.1"/>
    </source>
</evidence>
<dbReference type="InterPro" id="IPR057345">
    <property type="entry name" value="Ig-like_TAF2"/>
</dbReference>
<keyword evidence="4" id="KW-0805">Transcription regulation</keyword>
<evidence type="ECO:0000259" key="11">
    <source>
        <dbReference type="Pfam" id="PF25577"/>
    </source>
</evidence>
<evidence type="ECO:0000256" key="5">
    <source>
        <dbReference type="ARBA" id="ARBA00023163"/>
    </source>
</evidence>
<keyword evidence="5" id="KW-0804">Transcription</keyword>
<reference evidence="12 13" key="1">
    <citation type="submission" date="2015-12" db="EMBL/GenBank/DDBJ databases">
        <title>Draft genome of the nematode, Onchocerca flexuosa.</title>
        <authorList>
            <person name="Mitreva M."/>
        </authorList>
    </citation>
    <scope>NUCLEOTIDE SEQUENCE [LARGE SCALE GENOMIC DNA]</scope>
    <source>
        <strain evidence="12">Red Deer</strain>
    </source>
</reference>
<dbReference type="InterPro" id="IPR027268">
    <property type="entry name" value="Peptidase_M4/M1_CTD_sf"/>
</dbReference>
<dbReference type="SUPFAM" id="SSF63737">
    <property type="entry name" value="Leukotriene A4 hydrolase N-terminal domain"/>
    <property type="match status" value="1"/>
</dbReference>
<evidence type="ECO:0000256" key="2">
    <source>
        <dbReference type="ARBA" id="ARBA00010937"/>
    </source>
</evidence>
<keyword evidence="13" id="KW-1185">Reference proteome</keyword>
<dbReference type="SUPFAM" id="SSF48371">
    <property type="entry name" value="ARM repeat"/>
    <property type="match status" value="1"/>
</dbReference>
<dbReference type="GO" id="GO:0000976">
    <property type="term" value="F:transcription cis-regulatory region binding"/>
    <property type="evidence" value="ECO:0007669"/>
    <property type="project" value="TreeGrafter"/>
</dbReference>
<dbReference type="GO" id="GO:0005669">
    <property type="term" value="C:transcription factor TFIID complex"/>
    <property type="evidence" value="ECO:0007669"/>
    <property type="project" value="InterPro"/>
</dbReference>
<name>A0A238BSE0_9BILA</name>
<dbReference type="Pfam" id="PF01433">
    <property type="entry name" value="Peptidase_M1"/>
    <property type="match status" value="1"/>
</dbReference>
<dbReference type="InterPro" id="IPR057991">
    <property type="entry name" value="TPR_TAF2_C"/>
</dbReference>
<evidence type="ECO:0000259" key="9">
    <source>
        <dbReference type="Pfam" id="PF01433"/>
    </source>
</evidence>
<feature type="region of interest" description="Disordered" evidence="8">
    <location>
        <begin position="1076"/>
        <end position="1097"/>
    </location>
</feature>
<dbReference type="GO" id="GO:0006367">
    <property type="term" value="P:transcription initiation at RNA polymerase II promoter"/>
    <property type="evidence" value="ECO:0007669"/>
    <property type="project" value="TreeGrafter"/>
</dbReference>
<dbReference type="Proteomes" id="UP000242913">
    <property type="component" value="Unassembled WGS sequence"/>
</dbReference>
<dbReference type="GO" id="GO:0003682">
    <property type="term" value="F:chromatin binding"/>
    <property type="evidence" value="ECO:0007669"/>
    <property type="project" value="TreeGrafter"/>
</dbReference>